<dbReference type="Proteomes" id="UP000707356">
    <property type="component" value="Unassembled WGS sequence"/>
</dbReference>
<sequence length="288" mass="33014">MVKSPLLPDRYRQLDFFVCDIINVSPKADIGSMEHPLFTISKTPDTRIRTYEHNGNTVKIVPSALGLATIFDKDILIYCISHLVEALNRGRNISRTMRMTAYDFLVSTNRDTGGHNYRLLEQSFQRLTGTRIFTNIKAGNRRVRGGFGLIESFQIVEKSPSDSRMVAVEVTLSEWLFSAVCGREVLTLNRDYFRLGSGLDRRLYELARKHCGSQAQWKVRLELLHKKSGSLSLLKKFRYLVKELAESNHLPDYEIMFNPEEDILTFINRNEQLQARALLKGLIGNVDL</sequence>
<organism evidence="1 2">
    <name type="scientific">Pegethrix bostrychoides GSE-TBD4-15B</name>
    <dbReference type="NCBI Taxonomy" id="2839662"/>
    <lineage>
        <taxon>Bacteria</taxon>
        <taxon>Bacillati</taxon>
        <taxon>Cyanobacteriota</taxon>
        <taxon>Cyanophyceae</taxon>
        <taxon>Oculatellales</taxon>
        <taxon>Oculatellaceae</taxon>
        <taxon>Pegethrix</taxon>
    </lineage>
</organism>
<evidence type="ECO:0000313" key="2">
    <source>
        <dbReference type="Proteomes" id="UP000707356"/>
    </source>
</evidence>
<accession>A0A951P817</accession>
<evidence type="ECO:0000313" key="1">
    <source>
        <dbReference type="EMBL" id="MBW4464681.1"/>
    </source>
</evidence>
<name>A0A951P817_9CYAN</name>
<protein>
    <submittedName>
        <fullName evidence="1">Replication initiator protein A</fullName>
    </submittedName>
</protein>
<reference evidence="1" key="1">
    <citation type="submission" date="2021-05" db="EMBL/GenBank/DDBJ databases">
        <authorList>
            <person name="Pietrasiak N."/>
            <person name="Ward R."/>
            <person name="Stajich J.E."/>
            <person name="Kurbessoian T."/>
        </authorList>
    </citation>
    <scope>NUCLEOTIDE SEQUENCE</scope>
    <source>
        <strain evidence="1">GSE-TBD4-15B</strain>
    </source>
</reference>
<dbReference type="EMBL" id="JAHHHV010000018">
    <property type="protein sequence ID" value="MBW4464681.1"/>
    <property type="molecule type" value="Genomic_DNA"/>
</dbReference>
<reference evidence="1" key="2">
    <citation type="journal article" date="2022" name="Microbiol. Resour. Announc.">
        <title>Metagenome Sequencing to Explore Phylogenomics of Terrestrial Cyanobacteria.</title>
        <authorList>
            <person name="Ward R.D."/>
            <person name="Stajich J.E."/>
            <person name="Johansen J.R."/>
            <person name="Huntemann M."/>
            <person name="Clum A."/>
            <person name="Foster B."/>
            <person name="Foster B."/>
            <person name="Roux S."/>
            <person name="Palaniappan K."/>
            <person name="Varghese N."/>
            <person name="Mukherjee S."/>
            <person name="Reddy T.B.K."/>
            <person name="Daum C."/>
            <person name="Copeland A."/>
            <person name="Chen I.A."/>
            <person name="Ivanova N.N."/>
            <person name="Kyrpides N.C."/>
            <person name="Shapiro N."/>
            <person name="Eloe-Fadrosh E.A."/>
            <person name="Pietrasiak N."/>
        </authorList>
    </citation>
    <scope>NUCLEOTIDE SEQUENCE</scope>
    <source>
        <strain evidence="1">GSE-TBD4-15B</strain>
    </source>
</reference>
<dbReference type="Pfam" id="PF10134">
    <property type="entry name" value="RPA"/>
    <property type="match status" value="1"/>
</dbReference>
<dbReference type="InterPro" id="IPR018777">
    <property type="entry name" value="Replication_initiator_prot_A"/>
</dbReference>
<comment type="caution">
    <text evidence="1">The sequence shown here is derived from an EMBL/GenBank/DDBJ whole genome shotgun (WGS) entry which is preliminary data.</text>
</comment>
<proteinExistence type="predicted"/>
<gene>
    <name evidence="1" type="ORF">KME07_04480</name>
</gene>
<dbReference type="AlphaFoldDB" id="A0A951P817"/>